<feature type="region of interest" description="Disordered" evidence="1">
    <location>
        <begin position="303"/>
        <end position="329"/>
    </location>
</feature>
<keyword evidence="5" id="KW-1185">Reference proteome</keyword>
<feature type="domain" description="SAF" evidence="3">
    <location>
        <begin position="56"/>
        <end position="120"/>
    </location>
</feature>
<dbReference type="InterPro" id="IPR017592">
    <property type="entry name" value="Pilus_assmbl_Flp-typ_CpaB"/>
</dbReference>
<name>A0A6J5DQE4_9BURK</name>
<dbReference type="InterPro" id="IPR013974">
    <property type="entry name" value="SAF"/>
</dbReference>
<dbReference type="RefSeq" id="WP_175226782.1">
    <property type="nucleotide sequence ID" value="NZ_CADIKH010000010.1"/>
</dbReference>
<reference evidence="4 5" key="1">
    <citation type="submission" date="2020-04" db="EMBL/GenBank/DDBJ databases">
        <authorList>
            <person name="De Canck E."/>
        </authorList>
    </citation>
    <scope>NUCLEOTIDE SEQUENCE [LARGE SCALE GENOMIC DNA]</scope>
    <source>
        <strain evidence="4 5">LMG 29542</strain>
    </source>
</reference>
<keyword evidence="2" id="KW-0472">Membrane</keyword>
<evidence type="ECO:0000256" key="2">
    <source>
        <dbReference type="SAM" id="Phobius"/>
    </source>
</evidence>
<accession>A0A6J5DQE4</accession>
<gene>
    <name evidence="4" type="ORF">LMG29542_02517</name>
</gene>
<evidence type="ECO:0000259" key="3">
    <source>
        <dbReference type="SMART" id="SM00858"/>
    </source>
</evidence>
<dbReference type="Pfam" id="PF16976">
    <property type="entry name" value="RcpC"/>
    <property type="match status" value="1"/>
</dbReference>
<keyword evidence="2" id="KW-0812">Transmembrane</keyword>
<keyword evidence="2" id="KW-1133">Transmembrane helix</keyword>
<dbReference type="SMART" id="SM00858">
    <property type="entry name" value="SAF"/>
    <property type="match status" value="1"/>
</dbReference>
<proteinExistence type="predicted"/>
<evidence type="ECO:0000313" key="4">
    <source>
        <dbReference type="EMBL" id="CAB3755155.1"/>
    </source>
</evidence>
<dbReference type="InterPro" id="IPR031571">
    <property type="entry name" value="RcpC_dom"/>
</dbReference>
<evidence type="ECO:0000313" key="5">
    <source>
        <dbReference type="Proteomes" id="UP000494363"/>
    </source>
</evidence>
<dbReference type="CDD" id="cd11614">
    <property type="entry name" value="SAF_CpaB_FlgA_like"/>
    <property type="match status" value="1"/>
</dbReference>
<evidence type="ECO:0000256" key="1">
    <source>
        <dbReference type="SAM" id="MobiDB-lite"/>
    </source>
</evidence>
<dbReference type="NCBIfam" id="TIGR03177">
    <property type="entry name" value="pilus_cpaB"/>
    <property type="match status" value="1"/>
</dbReference>
<protein>
    <recommendedName>
        <fullName evidence="3">SAF domain-containing protein</fullName>
    </recommendedName>
</protein>
<organism evidence="4 5">
    <name type="scientific">Paraburkholderia humisilvae</name>
    <dbReference type="NCBI Taxonomy" id="627669"/>
    <lineage>
        <taxon>Bacteria</taxon>
        <taxon>Pseudomonadati</taxon>
        <taxon>Pseudomonadota</taxon>
        <taxon>Betaproteobacteria</taxon>
        <taxon>Burkholderiales</taxon>
        <taxon>Burkholderiaceae</taxon>
        <taxon>Paraburkholderia</taxon>
    </lineage>
</organism>
<sequence length="353" mass="37920">MLKKIRFRSLFGNAWIVLLVAVSIAGALTFFVYRYLVDHEAKLKAEMSGRQTRPGVAVVVPNRDVPAGTALSSGDFVSRDIAADLVYDDMIRVTDFDAYRASKLVRPVLHGRPLRTGDIDALRGRDFSDILPAGQRALTLEIDTVNSTASLVRPGNRVDIYWVGTSLDPAADASRQPDEHKVIRLLMADVLILATGQDVRPRNADDAQDLADNLHTNVNYNTVTVQVPSTQAARLALAQRVGSLRLILRNSDDRQSSLPARLAEDDLFPIAAGPRDTPVVEIIAGGGSSGLTRIAPGVAGSDLTMSDTRTAPPAAPAASDPPATGVPTSLYDEANAIARQLQQRGSRNASNRN</sequence>
<dbReference type="Proteomes" id="UP000494363">
    <property type="component" value="Unassembled WGS sequence"/>
</dbReference>
<feature type="transmembrane region" description="Helical" evidence="2">
    <location>
        <begin position="12"/>
        <end position="36"/>
    </location>
</feature>
<dbReference type="EMBL" id="CADIKH010000010">
    <property type="protein sequence ID" value="CAB3755155.1"/>
    <property type="molecule type" value="Genomic_DNA"/>
</dbReference>
<dbReference type="AlphaFoldDB" id="A0A6J5DQE4"/>